<feature type="transmembrane region" description="Helical" evidence="2">
    <location>
        <begin position="171"/>
        <end position="191"/>
    </location>
</feature>
<protein>
    <recommendedName>
        <fullName evidence="3">DUF6535 domain-containing protein</fullName>
    </recommendedName>
</protein>
<proteinExistence type="predicted"/>
<feature type="transmembrane region" description="Helical" evidence="2">
    <location>
        <begin position="236"/>
        <end position="256"/>
    </location>
</feature>
<dbReference type="AlphaFoldDB" id="A0A9P5N404"/>
<dbReference type="InterPro" id="IPR045338">
    <property type="entry name" value="DUF6535"/>
</dbReference>
<organism evidence="4 5">
    <name type="scientific">Russula ochroleuca</name>
    <dbReference type="NCBI Taxonomy" id="152965"/>
    <lineage>
        <taxon>Eukaryota</taxon>
        <taxon>Fungi</taxon>
        <taxon>Dikarya</taxon>
        <taxon>Basidiomycota</taxon>
        <taxon>Agaricomycotina</taxon>
        <taxon>Agaricomycetes</taxon>
        <taxon>Russulales</taxon>
        <taxon>Russulaceae</taxon>
        <taxon>Russula</taxon>
    </lineage>
</organism>
<dbReference type="OrthoDB" id="3219854at2759"/>
<evidence type="ECO:0000313" key="5">
    <source>
        <dbReference type="Proteomes" id="UP000759537"/>
    </source>
</evidence>
<comment type="caution">
    <text evidence="4">The sequence shown here is derived from an EMBL/GenBank/DDBJ whole genome shotgun (WGS) entry which is preliminary data.</text>
</comment>
<dbReference type="Proteomes" id="UP000759537">
    <property type="component" value="Unassembled WGS sequence"/>
</dbReference>
<feature type="region of interest" description="Disordered" evidence="1">
    <location>
        <begin position="592"/>
        <end position="669"/>
    </location>
</feature>
<feature type="compositionally biased region" description="Polar residues" evidence="1">
    <location>
        <begin position="592"/>
        <end position="606"/>
    </location>
</feature>
<evidence type="ECO:0000313" key="4">
    <source>
        <dbReference type="EMBL" id="KAF8485381.1"/>
    </source>
</evidence>
<gene>
    <name evidence="4" type="ORF">DFH94DRAFT_689743</name>
</gene>
<reference evidence="4" key="2">
    <citation type="journal article" date="2020" name="Nat. Commun.">
        <title>Large-scale genome sequencing of mycorrhizal fungi provides insights into the early evolution of symbiotic traits.</title>
        <authorList>
            <person name="Miyauchi S."/>
            <person name="Kiss E."/>
            <person name="Kuo A."/>
            <person name="Drula E."/>
            <person name="Kohler A."/>
            <person name="Sanchez-Garcia M."/>
            <person name="Morin E."/>
            <person name="Andreopoulos B."/>
            <person name="Barry K.W."/>
            <person name="Bonito G."/>
            <person name="Buee M."/>
            <person name="Carver A."/>
            <person name="Chen C."/>
            <person name="Cichocki N."/>
            <person name="Clum A."/>
            <person name="Culley D."/>
            <person name="Crous P.W."/>
            <person name="Fauchery L."/>
            <person name="Girlanda M."/>
            <person name="Hayes R.D."/>
            <person name="Keri Z."/>
            <person name="LaButti K."/>
            <person name="Lipzen A."/>
            <person name="Lombard V."/>
            <person name="Magnuson J."/>
            <person name="Maillard F."/>
            <person name="Murat C."/>
            <person name="Nolan M."/>
            <person name="Ohm R.A."/>
            <person name="Pangilinan J."/>
            <person name="Pereira M.F."/>
            <person name="Perotto S."/>
            <person name="Peter M."/>
            <person name="Pfister S."/>
            <person name="Riley R."/>
            <person name="Sitrit Y."/>
            <person name="Stielow J.B."/>
            <person name="Szollosi G."/>
            <person name="Zifcakova L."/>
            <person name="Stursova M."/>
            <person name="Spatafora J.W."/>
            <person name="Tedersoo L."/>
            <person name="Vaario L.M."/>
            <person name="Yamada A."/>
            <person name="Yan M."/>
            <person name="Wang P."/>
            <person name="Xu J."/>
            <person name="Bruns T."/>
            <person name="Baldrian P."/>
            <person name="Vilgalys R."/>
            <person name="Dunand C."/>
            <person name="Henrissat B."/>
            <person name="Grigoriev I.V."/>
            <person name="Hibbett D."/>
            <person name="Nagy L.G."/>
            <person name="Martin F.M."/>
        </authorList>
    </citation>
    <scope>NUCLEOTIDE SEQUENCE</scope>
    <source>
        <strain evidence="4">Prilba</strain>
    </source>
</reference>
<feature type="domain" description="DUF6535" evidence="3">
    <location>
        <begin position="27"/>
        <end position="122"/>
    </location>
</feature>
<dbReference type="EMBL" id="WHVB01000003">
    <property type="protein sequence ID" value="KAF8485381.1"/>
    <property type="molecule type" value="Genomic_DNA"/>
</dbReference>
<keyword evidence="2" id="KW-0812">Transmembrane</keyword>
<keyword evidence="2" id="KW-1133">Transmembrane helix</keyword>
<evidence type="ECO:0000256" key="2">
    <source>
        <dbReference type="SAM" id="Phobius"/>
    </source>
</evidence>
<feature type="region of interest" description="Disordered" evidence="1">
    <location>
        <begin position="1"/>
        <end position="22"/>
    </location>
</feature>
<dbReference type="Pfam" id="PF20153">
    <property type="entry name" value="DUF6535"/>
    <property type="match status" value="2"/>
</dbReference>
<reference evidence="4" key="1">
    <citation type="submission" date="2019-10" db="EMBL/GenBank/DDBJ databases">
        <authorList>
            <consortium name="DOE Joint Genome Institute"/>
            <person name="Kuo A."/>
            <person name="Miyauchi S."/>
            <person name="Kiss E."/>
            <person name="Drula E."/>
            <person name="Kohler A."/>
            <person name="Sanchez-Garcia M."/>
            <person name="Andreopoulos B."/>
            <person name="Barry K.W."/>
            <person name="Bonito G."/>
            <person name="Buee M."/>
            <person name="Carver A."/>
            <person name="Chen C."/>
            <person name="Cichocki N."/>
            <person name="Clum A."/>
            <person name="Culley D."/>
            <person name="Crous P.W."/>
            <person name="Fauchery L."/>
            <person name="Girlanda M."/>
            <person name="Hayes R."/>
            <person name="Keri Z."/>
            <person name="LaButti K."/>
            <person name="Lipzen A."/>
            <person name="Lombard V."/>
            <person name="Magnuson J."/>
            <person name="Maillard F."/>
            <person name="Morin E."/>
            <person name="Murat C."/>
            <person name="Nolan M."/>
            <person name="Ohm R."/>
            <person name="Pangilinan J."/>
            <person name="Pereira M."/>
            <person name="Perotto S."/>
            <person name="Peter M."/>
            <person name="Riley R."/>
            <person name="Sitrit Y."/>
            <person name="Stielow B."/>
            <person name="Szollosi G."/>
            <person name="Zifcakova L."/>
            <person name="Stursova M."/>
            <person name="Spatafora J.W."/>
            <person name="Tedersoo L."/>
            <person name="Vaario L.-M."/>
            <person name="Yamada A."/>
            <person name="Yan M."/>
            <person name="Wang P."/>
            <person name="Xu J."/>
            <person name="Bruns T."/>
            <person name="Baldrian P."/>
            <person name="Vilgalys R."/>
            <person name="Henrissat B."/>
            <person name="Grigoriev I.V."/>
            <person name="Hibbett D."/>
            <person name="Nagy L.G."/>
            <person name="Martin F.M."/>
        </authorList>
    </citation>
    <scope>NUCLEOTIDE SEQUENCE</scope>
    <source>
        <strain evidence="4">Prilba</strain>
    </source>
</reference>
<evidence type="ECO:0000256" key="1">
    <source>
        <dbReference type="SAM" id="MobiDB-lite"/>
    </source>
</evidence>
<feature type="transmembrane region" description="Helical" evidence="2">
    <location>
        <begin position="198"/>
        <end position="216"/>
    </location>
</feature>
<keyword evidence="5" id="KW-1185">Reference proteome</keyword>
<evidence type="ECO:0000259" key="3">
    <source>
        <dbReference type="Pfam" id="PF20153"/>
    </source>
</evidence>
<accession>A0A9P5N404</accession>
<feature type="domain" description="DUF6535" evidence="3">
    <location>
        <begin position="138"/>
        <end position="190"/>
    </location>
</feature>
<feature type="transmembrane region" description="Helical" evidence="2">
    <location>
        <begin position="51"/>
        <end position="68"/>
    </location>
</feature>
<name>A0A9P5N404_9AGAM</name>
<keyword evidence="2" id="KW-0472">Membrane</keyword>
<sequence>MDEAELGEGARLGRGASKGSDTSGKVWSVYLSEADRQDRALAENWKGDTEGILIFTGLFAATVAAFIIESYKQLSSDSGATTVLLLNQISQQLSSLSAITIPQGSSSPAPTYNGSSFRPTSNADAAMGSAVPATSPSPNHVVQYKRARTREYLFQGVQAFRLSQAVEAVPALLHVAVFLFFAGLVDFLFSIDSTVGRVIFGVMCFFGGIYVLLTFLPNFRPNCPYRTPFSRDSLKWLLLIPTASAFLGIYCLRCFVRSETFERILGRSLFFAQSLLWTMSDAMRWLQEGIDKKALQWTVVTVDDDDDIETLLEGIPGYLTSGRNALSIVEGLLDLQQPKPLGYHINRLIQTCTREGDRAAAENVRRHRALICLDTTRFLTGVYYFSFSYGMFGYQTWPSVNSLKRDDEPVIAINAISTGALAARAYLRSVVFIEGAQQAPAALGDHAQKLFEFVNAPWPKDRLYSYAGCHLLVLHGFISALLPHLSSEEAVPSTSFRAVWETLPRILNKYPRGSNAGDLEPHVKKSFLDLWAELGTLAGTEPPPAMPWGSVMISGSEPIRFKKRVMDADGVSPVVQLMSMLRETVERLRMQDAQTDNGGVQETQGQARARDAALVEEAVPPPAAAATEQVGQSVVGHVDLPPSSVPPAPNSVSTSRLQQPEAQPDDVGP</sequence>